<evidence type="ECO:0000313" key="2">
    <source>
        <dbReference type="Proteomes" id="UP000014113"/>
    </source>
</evidence>
<keyword evidence="2" id="KW-1185">Reference proteome</keyword>
<dbReference type="Proteomes" id="UP000014113">
    <property type="component" value="Unassembled WGS sequence"/>
</dbReference>
<dbReference type="AlphaFoldDB" id="S1NU25"/>
<proteinExistence type="predicted"/>
<organism evidence="1 2">
    <name type="scientific">Enterococcus columbae DSM 7374 = ATCC 51263</name>
    <dbReference type="NCBI Taxonomy" id="1121865"/>
    <lineage>
        <taxon>Bacteria</taxon>
        <taxon>Bacillati</taxon>
        <taxon>Bacillota</taxon>
        <taxon>Bacilli</taxon>
        <taxon>Lactobacillales</taxon>
        <taxon>Enterococcaceae</taxon>
        <taxon>Enterococcus</taxon>
    </lineage>
</organism>
<comment type="caution">
    <text evidence="1">The sequence shown here is derived from an EMBL/GenBank/DDBJ whole genome shotgun (WGS) entry which is preliminary data.</text>
</comment>
<evidence type="ECO:0000313" key="1">
    <source>
        <dbReference type="EMBL" id="EOW83701.1"/>
    </source>
</evidence>
<dbReference type="STRING" id="1121865.OMW_02290"/>
<sequence>MPIFYSTIKKANVLLIALSLLFVFSFSLLGLHLAYQRTQTEQTDFKHYYERQMMMQLFLADYLMRKDQYSSVGSVQMNTGKID</sequence>
<dbReference type="PATRIC" id="fig|1121865.3.peg.2225"/>
<reference evidence="1 2" key="1">
    <citation type="submission" date="2013-03" db="EMBL/GenBank/DDBJ databases">
        <title>The Genome Sequence of Enterococcus columbae ATCC_51263 (PacBio/Illumina hybrid assembly).</title>
        <authorList>
            <consortium name="The Broad Institute Genomics Platform"/>
            <consortium name="The Broad Institute Genome Sequencing Center for Infectious Disease"/>
            <person name="Earl A."/>
            <person name="Russ C."/>
            <person name="Gilmore M."/>
            <person name="Surin D."/>
            <person name="Walker B."/>
            <person name="Young S."/>
            <person name="Zeng Q."/>
            <person name="Gargeya S."/>
            <person name="Fitzgerald M."/>
            <person name="Haas B."/>
            <person name="Abouelleil A."/>
            <person name="Allen A.W."/>
            <person name="Alvarado L."/>
            <person name="Arachchi H.M."/>
            <person name="Berlin A.M."/>
            <person name="Chapman S.B."/>
            <person name="Gainer-Dewar J."/>
            <person name="Goldberg J."/>
            <person name="Griggs A."/>
            <person name="Gujja S."/>
            <person name="Hansen M."/>
            <person name="Howarth C."/>
            <person name="Imamovic A."/>
            <person name="Ireland A."/>
            <person name="Larimer J."/>
            <person name="McCowan C."/>
            <person name="Murphy C."/>
            <person name="Pearson M."/>
            <person name="Poon T.W."/>
            <person name="Priest M."/>
            <person name="Roberts A."/>
            <person name="Saif S."/>
            <person name="Shea T."/>
            <person name="Sisk P."/>
            <person name="Sykes S."/>
            <person name="Wortman J."/>
            <person name="Nusbaum C."/>
            <person name="Birren B."/>
        </authorList>
    </citation>
    <scope>NUCLEOTIDE SEQUENCE [LARGE SCALE GENOMIC DNA]</scope>
    <source>
        <strain evidence="1 2">ATCC 51263</strain>
    </source>
</reference>
<gene>
    <name evidence="1" type="ORF">I568_01502</name>
</gene>
<name>S1NU25_9ENTE</name>
<dbReference type="RefSeq" id="WP_016184372.1">
    <property type="nucleotide sequence ID" value="NZ_JXKI01000038.1"/>
</dbReference>
<dbReference type="EMBL" id="ASWJ01000007">
    <property type="protein sequence ID" value="EOW83701.1"/>
    <property type="molecule type" value="Genomic_DNA"/>
</dbReference>
<accession>S1NU25</accession>
<protein>
    <submittedName>
        <fullName evidence="1">Uncharacterized protein</fullName>
    </submittedName>
</protein>